<name>A0AA35S377_GEOBA</name>
<dbReference type="EMBL" id="CASHTH010001938">
    <property type="protein sequence ID" value="CAI8022114.1"/>
    <property type="molecule type" value="Genomic_DNA"/>
</dbReference>
<gene>
    <name evidence="1" type="ORF">GBAR_LOCUS13009</name>
</gene>
<dbReference type="Proteomes" id="UP001174909">
    <property type="component" value="Unassembled WGS sequence"/>
</dbReference>
<evidence type="ECO:0000313" key="2">
    <source>
        <dbReference type="Proteomes" id="UP001174909"/>
    </source>
</evidence>
<proteinExistence type="predicted"/>
<reference evidence="1" key="1">
    <citation type="submission" date="2023-03" db="EMBL/GenBank/DDBJ databases">
        <authorList>
            <person name="Steffen K."/>
            <person name="Cardenas P."/>
        </authorList>
    </citation>
    <scope>NUCLEOTIDE SEQUENCE</scope>
</reference>
<feature type="non-terminal residue" evidence="1">
    <location>
        <position position="1"/>
    </location>
</feature>
<dbReference type="AlphaFoldDB" id="A0AA35S377"/>
<protein>
    <submittedName>
        <fullName evidence="1">Uncharacterized protein</fullName>
    </submittedName>
</protein>
<sequence length="87" mass="10115">CGGGSGGRRGELEYSVGVVDKTRGQHSGKWARLAKLRIALYHPRMYVRKAHIYSYECRVILNPCRHLYYPMHEEFPVQMCLMHFAQC</sequence>
<accession>A0AA35S377</accession>
<keyword evidence="2" id="KW-1185">Reference proteome</keyword>
<organism evidence="1 2">
    <name type="scientific">Geodia barretti</name>
    <name type="common">Barrett's horny sponge</name>
    <dbReference type="NCBI Taxonomy" id="519541"/>
    <lineage>
        <taxon>Eukaryota</taxon>
        <taxon>Metazoa</taxon>
        <taxon>Porifera</taxon>
        <taxon>Demospongiae</taxon>
        <taxon>Heteroscleromorpha</taxon>
        <taxon>Tetractinellida</taxon>
        <taxon>Astrophorina</taxon>
        <taxon>Geodiidae</taxon>
        <taxon>Geodia</taxon>
    </lineage>
</organism>
<comment type="caution">
    <text evidence="1">The sequence shown here is derived from an EMBL/GenBank/DDBJ whole genome shotgun (WGS) entry which is preliminary data.</text>
</comment>
<evidence type="ECO:0000313" key="1">
    <source>
        <dbReference type="EMBL" id="CAI8022114.1"/>
    </source>
</evidence>